<evidence type="ECO:0000259" key="1">
    <source>
        <dbReference type="PROSITE" id="PS50943"/>
    </source>
</evidence>
<dbReference type="EMBL" id="JAPIUZ010000002">
    <property type="protein sequence ID" value="MCX2563376.1"/>
    <property type="molecule type" value="Genomic_DNA"/>
</dbReference>
<gene>
    <name evidence="2" type="ORF">OQ497_05280</name>
</gene>
<proteinExistence type="predicted"/>
<protein>
    <submittedName>
        <fullName evidence="2">Helix-turn-helix transcriptional regulator</fullName>
    </submittedName>
</protein>
<name>A0ABT3QDN7_9PROT</name>
<sequence length="162" mass="18341">MTNSKKAPCVQDEVRSTVSRATSTDAHVGKRIRLRRTLLGFSQEKLGELIGITFQQIQKYERGTNRVGASRLYDIARALEVPITFFFEDLTPPQHATSSARTFGFSETRSPFHREYANASPNRGAPDLLSSKETTDLIRAYYSITDIKVRKNVLELIRSMNN</sequence>
<dbReference type="CDD" id="cd00093">
    <property type="entry name" value="HTH_XRE"/>
    <property type="match status" value="1"/>
</dbReference>
<dbReference type="InterPro" id="IPR001387">
    <property type="entry name" value="Cro/C1-type_HTH"/>
</dbReference>
<keyword evidence="3" id="KW-1185">Reference proteome</keyword>
<dbReference type="RefSeq" id="WP_086554274.1">
    <property type="nucleotide sequence ID" value="NZ_JAERKY010000005.1"/>
</dbReference>
<dbReference type="InterPro" id="IPR010982">
    <property type="entry name" value="Lambda_DNA-bd_dom_sf"/>
</dbReference>
<dbReference type="Gene3D" id="1.10.260.40">
    <property type="entry name" value="lambda repressor-like DNA-binding domains"/>
    <property type="match status" value="1"/>
</dbReference>
<dbReference type="Proteomes" id="UP001301152">
    <property type="component" value="Unassembled WGS sequence"/>
</dbReference>
<evidence type="ECO:0000313" key="3">
    <source>
        <dbReference type="Proteomes" id="UP001301152"/>
    </source>
</evidence>
<evidence type="ECO:0000313" key="2">
    <source>
        <dbReference type="EMBL" id="MCX2563376.1"/>
    </source>
</evidence>
<reference evidence="2 3" key="1">
    <citation type="submission" date="2022-11" db="EMBL/GenBank/DDBJ databases">
        <title>Genome sequencing of Acetobacter type strain.</title>
        <authorList>
            <person name="Heo J."/>
            <person name="Lee D."/>
            <person name="Han B.-H."/>
            <person name="Hong S.-B."/>
            <person name="Kwon S.-W."/>
        </authorList>
    </citation>
    <scope>NUCLEOTIDE SEQUENCE [LARGE SCALE GENOMIC DNA]</scope>
    <source>
        <strain evidence="2 3">KACC 21253</strain>
    </source>
</reference>
<comment type="caution">
    <text evidence="2">The sequence shown here is derived from an EMBL/GenBank/DDBJ whole genome shotgun (WGS) entry which is preliminary data.</text>
</comment>
<dbReference type="PROSITE" id="PS50943">
    <property type="entry name" value="HTH_CROC1"/>
    <property type="match status" value="1"/>
</dbReference>
<dbReference type="Pfam" id="PF01381">
    <property type="entry name" value="HTH_3"/>
    <property type="match status" value="1"/>
</dbReference>
<feature type="domain" description="HTH cro/C1-type" evidence="1">
    <location>
        <begin position="32"/>
        <end position="86"/>
    </location>
</feature>
<dbReference type="SUPFAM" id="SSF47413">
    <property type="entry name" value="lambda repressor-like DNA-binding domains"/>
    <property type="match status" value="1"/>
</dbReference>
<accession>A0ABT3QDN7</accession>
<dbReference type="SMART" id="SM00530">
    <property type="entry name" value="HTH_XRE"/>
    <property type="match status" value="1"/>
</dbReference>
<organism evidence="2 3">
    <name type="scientific">Acetobacter thailandicus</name>
    <dbReference type="NCBI Taxonomy" id="1502842"/>
    <lineage>
        <taxon>Bacteria</taxon>
        <taxon>Pseudomonadati</taxon>
        <taxon>Pseudomonadota</taxon>
        <taxon>Alphaproteobacteria</taxon>
        <taxon>Acetobacterales</taxon>
        <taxon>Acetobacteraceae</taxon>
        <taxon>Acetobacter</taxon>
    </lineage>
</organism>